<dbReference type="HOGENOM" id="CLU_830836_0_0_11"/>
<dbReference type="eggNOG" id="COG1863">
    <property type="taxonomic scope" value="Bacteria"/>
</dbReference>
<dbReference type="GO" id="GO:0008324">
    <property type="term" value="F:monoatomic cation transmembrane transporter activity"/>
    <property type="evidence" value="ECO:0007669"/>
    <property type="project" value="InterPro"/>
</dbReference>
<feature type="compositionally biased region" description="Basic and acidic residues" evidence="1">
    <location>
        <begin position="243"/>
        <end position="273"/>
    </location>
</feature>
<name>F8DXQ5_CORRG</name>
<keyword evidence="3" id="KW-1185">Reference proteome</keyword>
<dbReference type="InterPro" id="IPR002758">
    <property type="entry name" value="Cation_antiport_E"/>
</dbReference>
<reference evidence="2 3" key="1">
    <citation type="journal article" date="2012" name="BMC Genomics">
        <title>Complete genome sequence, lifestyle, and multi-drug resistance of the human pathogen Corynebacterium resistens DSM 45100 isolated from blood samples of a leukemia patient.</title>
        <authorList>
            <person name="Schroder J."/>
            <person name="Maus I."/>
            <person name="Meyer K."/>
            <person name="Wordemann S."/>
            <person name="Blom J."/>
            <person name="Jaenicke S."/>
            <person name="Schneider J."/>
            <person name="Trost E."/>
            <person name="Tauch A."/>
        </authorList>
    </citation>
    <scope>NUCLEOTIDE SEQUENCE [LARGE SCALE GENOMIC DNA]</scope>
    <source>
        <strain evidence="3">DSM 45100 / JCM 12819 / CCUG 50093 / GTC 2026 / SICGH 158</strain>
    </source>
</reference>
<dbReference type="Proteomes" id="UP000000492">
    <property type="component" value="Chromosome"/>
</dbReference>
<dbReference type="GO" id="GO:0016020">
    <property type="term" value="C:membrane"/>
    <property type="evidence" value="ECO:0007669"/>
    <property type="project" value="InterPro"/>
</dbReference>
<feature type="compositionally biased region" description="Basic and acidic residues" evidence="1">
    <location>
        <begin position="291"/>
        <end position="311"/>
    </location>
</feature>
<accession>F8DXQ5</accession>
<dbReference type="RefSeq" id="WP_013889374.1">
    <property type="nucleotide sequence ID" value="NC_015673.1"/>
</dbReference>
<dbReference type="Pfam" id="PF01899">
    <property type="entry name" value="MNHE"/>
    <property type="match status" value="1"/>
</dbReference>
<feature type="compositionally biased region" description="Basic residues" evidence="1">
    <location>
        <begin position="354"/>
        <end position="370"/>
    </location>
</feature>
<gene>
    <name evidence="2" type="primary">mnhE</name>
    <name evidence="2" type="ordered locus">CRES_2039</name>
</gene>
<sequence length="370" mass="41974">MNLFTKGWHSLRYGVWLVGQILKESTVMAMDTLGTGRHIAPVVIYYPLRVRSEREIAAFIASITMTPGTLALGLTGPKEVDYDAAKGGMNRVDISAVTKSEFRTHGLSNVQRFLAVHAMYGAEPEELMASLAEMEEHLAPYVKEIPQRFHVKHLVERGRPGPRGFRGSRGGRASDETVFDVEKVDSTPHAVGFVSDILRLDEEEKNPEDLKDMTREERYEVAARNAQRSKDRIASQQANASRVSHEKAKIAAAQEDLHETDRNGTSRASREASDGVVGGVDKNNKYYTDIDTFRGDRLGSSHPDRQGRTKPGETLYDPLYPRNNPDEEDVDGTQRFTQDPLPWYVKESQNKERREKRRKNRQKKMRRKHL</sequence>
<protein>
    <submittedName>
        <fullName evidence="2">Multicomponent Na+:H+ antiporter subunit E</fullName>
    </submittedName>
</protein>
<organism evidence="2 3">
    <name type="scientific">Corynebacterium resistens (strain DSM 45100 / JCM 12819 / GTC 2026 / SICGH 158)</name>
    <dbReference type="NCBI Taxonomy" id="662755"/>
    <lineage>
        <taxon>Bacteria</taxon>
        <taxon>Bacillati</taxon>
        <taxon>Actinomycetota</taxon>
        <taxon>Actinomycetes</taxon>
        <taxon>Mycobacteriales</taxon>
        <taxon>Corynebacteriaceae</taxon>
        <taxon>Corynebacterium</taxon>
    </lineage>
</organism>
<proteinExistence type="predicted"/>
<feature type="region of interest" description="Disordered" evidence="1">
    <location>
        <begin position="222"/>
        <end position="370"/>
    </location>
</feature>
<dbReference type="AlphaFoldDB" id="F8DXQ5"/>
<dbReference type="STRING" id="662755.CRES_2039"/>
<evidence type="ECO:0000256" key="1">
    <source>
        <dbReference type="SAM" id="MobiDB-lite"/>
    </source>
</evidence>
<evidence type="ECO:0000313" key="3">
    <source>
        <dbReference type="Proteomes" id="UP000000492"/>
    </source>
</evidence>
<dbReference type="KEGG" id="crd:CRES_2039"/>
<dbReference type="EMBL" id="CP002857">
    <property type="protein sequence ID" value="AEI10392.1"/>
    <property type="molecule type" value="Genomic_DNA"/>
</dbReference>
<evidence type="ECO:0000313" key="2">
    <source>
        <dbReference type="EMBL" id="AEI10392.1"/>
    </source>
</evidence>